<protein>
    <recommendedName>
        <fullName evidence="2">DUF4440 domain-containing protein</fullName>
    </recommendedName>
</protein>
<dbReference type="Gene3D" id="3.10.450.50">
    <property type="match status" value="1"/>
</dbReference>
<dbReference type="InterPro" id="IPR032710">
    <property type="entry name" value="NTF2-like_dom_sf"/>
</dbReference>
<dbReference type="Pfam" id="PF14534">
    <property type="entry name" value="DUF4440"/>
    <property type="match status" value="1"/>
</dbReference>
<evidence type="ECO:0000256" key="1">
    <source>
        <dbReference type="SAM" id="SignalP"/>
    </source>
</evidence>
<feature type="chain" id="PRO_5047398687" description="DUF4440 domain-containing protein" evidence="1">
    <location>
        <begin position="22"/>
        <end position="169"/>
    </location>
</feature>
<proteinExistence type="predicted"/>
<dbReference type="Proteomes" id="UP001163336">
    <property type="component" value="Chromosome"/>
</dbReference>
<accession>A0ABN6TCP6</accession>
<dbReference type="InterPro" id="IPR027843">
    <property type="entry name" value="DUF4440"/>
</dbReference>
<dbReference type="RefSeq" id="WP_281908945.1">
    <property type="nucleotide sequence ID" value="NZ_AP026966.1"/>
</dbReference>
<name>A0ABN6TCP6_9BURK</name>
<organism evidence="3 4">
    <name type="scientific">Massilia varians</name>
    <dbReference type="NCBI Taxonomy" id="457921"/>
    <lineage>
        <taxon>Bacteria</taxon>
        <taxon>Pseudomonadati</taxon>
        <taxon>Pseudomonadota</taxon>
        <taxon>Betaproteobacteria</taxon>
        <taxon>Burkholderiales</taxon>
        <taxon>Oxalobacteraceae</taxon>
        <taxon>Telluria group</taxon>
        <taxon>Massilia</taxon>
    </lineage>
</organism>
<evidence type="ECO:0000313" key="3">
    <source>
        <dbReference type="EMBL" id="BDT59995.1"/>
    </source>
</evidence>
<keyword evidence="1" id="KW-0732">Signal</keyword>
<evidence type="ECO:0000313" key="4">
    <source>
        <dbReference type="Proteomes" id="UP001163336"/>
    </source>
</evidence>
<reference evidence="3" key="1">
    <citation type="submission" date="2022-11" db="EMBL/GenBank/DDBJ databases">
        <title>Isolation and characterization of PLA-degrading bacterium Massilia sp. from Antarctic soil.</title>
        <authorList>
            <person name="Sato K."/>
            <person name="Gomez-Fuentes C."/>
            <person name="Ahmad S.A."/>
            <person name="Zulkharnain A."/>
        </authorList>
    </citation>
    <scope>NUCLEOTIDE SEQUENCE</scope>
    <source>
        <strain evidence="3">N-3</strain>
    </source>
</reference>
<dbReference type="SUPFAM" id="SSF54427">
    <property type="entry name" value="NTF2-like"/>
    <property type="match status" value="1"/>
</dbReference>
<feature type="domain" description="DUF4440" evidence="2">
    <location>
        <begin position="49"/>
        <end position="154"/>
    </location>
</feature>
<sequence length="169" mass="18735">MKPPTSLVALALLAVLSAALAMPGDVRAAGFQSQRAIAAGEVDLTALLAGLERQRAKAIVQNDIAALRYLMDREYYHVDSRGRVRSKTELLIALERKDFRFRLYEIDSTEVHMLEGGNAALVTGTYRALMAGDAAKPPRFRYAHLWIRQPDGWKNSFHQSTAIRPAQGN</sequence>
<dbReference type="EMBL" id="AP026966">
    <property type="protein sequence ID" value="BDT59995.1"/>
    <property type="molecule type" value="Genomic_DNA"/>
</dbReference>
<gene>
    <name evidence="3" type="ORF">MasN3_34890</name>
</gene>
<feature type="signal peptide" evidence="1">
    <location>
        <begin position="1"/>
        <end position="21"/>
    </location>
</feature>
<evidence type="ECO:0000259" key="2">
    <source>
        <dbReference type="Pfam" id="PF14534"/>
    </source>
</evidence>
<keyword evidence="4" id="KW-1185">Reference proteome</keyword>